<feature type="region of interest" description="Disordered" evidence="1">
    <location>
        <begin position="65"/>
        <end position="95"/>
    </location>
</feature>
<dbReference type="AlphaFoldDB" id="A0A2L0FAP3"/>
<dbReference type="Proteomes" id="UP000238348">
    <property type="component" value="Chromosome"/>
</dbReference>
<name>A0A2L0FAP3_SORCE</name>
<evidence type="ECO:0000313" key="3">
    <source>
        <dbReference type="Proteomes" id="UP000238348"/>
    </source>
</evidence>
<dbReference type="OrthoDB" id="5511922at2"/>
<protein>
    <submittedName>
        <fullName evidence="2">Uncharacterized protein</fullName>
    </submittedName>
</protein>
<organism evidence="2 3">
    <name type="scientific">Sorangium cellulosum</name>
    <name type="common">Polyangium cellulosum</name>
    <dbReference type="NCBI Taxonomy" id="56"/>
    <lineage>
        <taxon>Bacteria</taxon>
        <taxon>Pseudomonadati</taxon>
        <taxon>Myxococcota</taxon>
        <taxon>Polyangia</taxon>
        <taxon>Polyangiales</taxon>
        <taxon>Polyangiaceae</taxon>
        <taxon>Sorangium</taxon>
    </lineage>
</organism>
<sequence length="394" mass="41057">MSGRAPGERGPGAARGIRARPGGVVARRALVAAALLAAALLAPAGARPAPERGGAWTGAAAALAGGAPGSAAAPGRSQGEAPRSQGEAPAPPAPIAAVVKDGPLERGLQRWPLRALRLTGKPADGRFEATLALGAAAKGEGPREVKVRLAPAQKKNPLAFRRPLAFYRLARALGAHVVPAAAARRIGIGELAALIGREPAGRKLLRRFVVMNDGTVDALVLAPAPGPPGPRWIAPRRTSIRFDDAPELDVWARWARSPSPARGERASILRDYLEVLVLDYLAGNGLRKEIVLDVSAGALSLEANASAFPPHVKVHALDRQLDRLAAAARFPRALRDALARFGPEEAAAALRPRGFEGELVPPRALVELEERRQTLLSLIGAKIAARGEAAVLSL</sequence>
<evidence type="ECO:0000313" key="2">
    <source>
        <dbReference type="EMBL" id="AUX48613.1"/>
    </source>
</evidence>
<dbReference type="RefSeq" id="WP_159398029.1">
    <property type="nucleotide sequence ID" value="NZ_CP012673.1"/>
</dbReference>
<feature type="compositionally biased region" description="Low complexity" evidence="1">
    <location>
        <begin position="65"/>
        <end position="75"/>
    </location>
</feature>
<proteinExistence type="predicted"/>
<dbReference type="EMBL" id="CP012673">
    <property type="protein sequence ID" value="AUX48613.1"/>
    <property type="molecule type" value="Genomic_DNA"/>
</dbReference>
<evidence type="ECO:0000256" key="1">
    <source>
        <dbReference type="SAM" id="MobiDB-lite"/>
    </source>
</evidence>
<gene>
    <name evidence="2" type="ORF">SOCE26_101520</name>
</gene>
<accession>A0A2L0FAP3</accession>
<reference evidence="2 3" key="1">
    <citation type="submission" date="2015-09" db="EMBL/GenBank/DDBJ databases">
        <title>Sorangium comparison.</title>
        <authorList>
            <person name="Zaburannyi N."/>
            <person name="Bunk B."/>
            <person name="Overmann J."/>
            <person name="Mueller R."/>
        </authorList>
    </citation>
    <scope>NUCLEOTIDE SEQUENCE [LARGE SCALE GENOMIC DNA]</scope>
    <source>
        <strain evidence="2 3">So ce26</strain>
    </source>
</reference>